<gene>
    <name evidence="1" type="ORF">PENSUB_6857</name>
</gene>
<sequence length="79" mass="9051">MVSQDWQALIDEKRAQREASIPSKWRIPGHVADKVSPTASVSAFELLEETDILSKEEREITERENLSCALDHFEGKIHF</sequence>
<dbReference type="AlphaFoldDB" id="A0A1Q5TU05"/>
<keyword evidence="2" id="KW-1185">Reference proteome</keyword>
<protein>
    <submittedName>
        <fullName evidence="1">Uncharacterized protein</fullName>
    </submittedName>
</protein>
<evidence type="ECO:0000313" key="1">
    <source>
        <dbReference type="EMBL" id="OKP03704.1"/>
    </source>
</evidence>
<dbReference type="Proteomes" id="UP000186955">
    <property type="component" value="Unassembled WGS sequence"/>
</dbReference>
<dbReference type="EMBL" id="MNBE01000616">
    <property type="protein sequence ID" value="OKP03704.1"/>
    <property type="molecule type" value="Genomic_DNA"/>
</dbReference>
<organism evidence="1 2">
    <name type="scientific">Penicillium subrubescens</name>
    <dbReference type="NCBI Taxonomy" id="1316194"/>
    <lineage>
        <taxon>Eukaryota</taxon>
        <taxon>Fungi</taxon>
        <taxon>Dikarya</taxon>
        <taxon>Ascomycota</taxon>
        <taxon>Pezizomycotina</taxon>
        <taxon>Eurotiomycetes</taxon>
        <taxon>Eurotiomycetidae</taxon>
        <taxon>Eurotiales</taxon>
        <taxon>Aspergillaceae</taxon>
        <taxon>Penicillium</taxon>
    </lineage>
</organism>
<reference evidence="1 2" key="1">
    <citation type="submission" date="2016-10" db="EMBL/GenBank/DDBJ databases">
        <title>Genome sequence of the ascomycete fungus Penicillium subrubescens.</title>
        <authorList>
            <person name="De Vries R.P."/>
            <person name="Peng M."/>
            <person name="Dilokpimol A."/>
            <person name="Hilden K."/>
            <person name="Makela M.R."/>
            <person name="Grigoriev I."/>
            <person name="Riley R."/>
            <person name="Granchi Z."/>
        </authorList>
    </citation>
    <scope>NUCLEOTIDE SEQUENCE [LARGE SCALE GENOMIC DNA]</scope>
    <source>
        <strain evidence="1 2">CBS 132785</strain>
    </source>
</reference>
<accession>A0A1Q5TU05</accession>
<dbReference type="STRING" id="1316194.A0A1Q5TU05"/>
<comment type="caution">
    <text evidence="1">The sequence shown here is derived from an EMBL/GenBank/DDBJ whole genome shotgun (WGS) entry which is preliminary data.</text>
</comment>
<proteinExistence type="predicted"/>
<evidence type="ECO:0000313" key="2">
    <source>
        <dbReference type="Proteomes" id="UP000186955"/>
    </source>
</evidence>
<dbReference type="OrthoDB" id="6428749at2759"/>
<name>A0A1Q5TU05_9EURO</name>